<sequence length="149" mass="16298">MSVEEHHQSVSLKSLIGAQTQVNLGEESSGNQSISQQFERDIQQASSGDGKKETTTENQVTDQLGLSSNKNKQVVGSEIEDQGKHETKATEVGDPNRSRVNLFASNRAAENGMMLTYMAPDIVNGKVVVKLDKGEVEKEIIKWKNALIV</sequence>
<accession>A0A1J6IPR6</accession>
<reference evidence="2" key="1">
    <citation type="submission" date="2016-11" db="EMBL/GenBank/DDBJ databases">
        <title>The genome of Nicotiana attenuata.</title>
        <authorList>
            <person name="Xu S."/>
            <person name="Brockmoeller T."/>
            <person name="Gaquerel E."/>
            <person name="Navarro A."/>
            <person name="Kuhl H."/>
            <person name="Gase K."/>
            <person name="Ling Z."/>
            <person name="Zhou W."/>
            <person name="Kreitzer C."/>
            <person name="Stanke M."/>
            <person name="Tang H."/>
            <person name="Lyons E."/>
            <person name="Pandey P."/>
            <person name="Pandey S.P."/>
            <person name="Timmermann B."/>
            <person name="Baldwin I.T."/>
        </authorList>
    </citation>
    <scope>NUCLEOTIDE SEQUENCE [LARGE SCALE GENOMIC DNA]</scope>
    <source>
        <strain evidence="2">UT</strain>
    </source>
</reference>
<organism evidence="2 3">
    <name type="scientific">Nicotiana attenuata</name>
    <name type="common">Coyote tobacco</name>
    <dbReference type="NCBI Taxonomy" id="49451"/>
    <lineage>
        <taxon>Eukaryota</taxon>
        <taxon>Viridiplantae</taxon>
        <taxon>Streptophyta</taxon>
        <taxon>Embryophyta</taxon>
        <taxon>Tracheophyta</taxon>
        <taxon>Spermatophyta</taxon>
        <taxon>Magnoliopsida</taxon>
        <taxon>eudicotyledons</taxon>
        <taxon>Gunneridae</taxon>
        <taxon>Pentapetalae</taxon>
        <taxon>asterids</taxon>
        <taxon>lamiids</taxon>
        <taxon>Solanales</taxon>
        <taxon>Solanaceae</taxon>
        <taxon>Nicotianoideae</taxon>
        <taxon>Nicotianeae</taxon>
        <taxon>Nicotiana</taxon>
    </lineage>
</organism>
<comment type="caution">
    <text evidence="2">The sequence shown here is derived from an EMBL/GenBank/DDBJ whole genome shotgun (WGS) entry which is preliminary data.</text>
</comment>
<gene>
    <name evidence="2" type="ORF">A4A49_53576</name>
</gene>
<dbReference type="PANTHER" id="PTHR33233:SF17">
    <property type="entry name" value="DUF4283 DOMAIN-CONTAINING PROTEIN"/>
    <property type="match status" value="1"/>
</dbReference>
<dbReference type="PANTHER" id="PTHR33233">
    <property type="entry name" value="ENDONUCLEASE/EXONUCLEASE/PHOSPHATASE"/>
    <property type="match status" value="1"/>
</dbReference>
<evidence type="ECO:0000256" key="1">
    <source>
        <dbReference type="SAM" id="MobiDB-lite"/>
    </source>
</evidence>
<protein>
    <submittedName>
        <fullName evidence="2">Uncharacterized protein</fullName>
    </submittedName>
</protein>
<dbReference type="AlphaFoldDB" id="A0A1J6IPR6"/>
<feature type="compositionally biased region" description="Polar residues" evidence="1">
    <location>
        <begin position="56"/>
        <end position="74"/>
    </location>
</feature>
<feature type="compositionally biased region" description="Polar residues" evidence="1">
    <location>
        <begin position="24"/>
        <end position="47"/>
    </location>
</feature>
<feature type="region of interest" description="Disordered" evidence="1">
    <location>
        <begin position="24"/>
        <end position="97"/>
    </location>
</feature>
<evidence type="ECO:0000313" key="3">
    <source>
        <dbReference type="Proteomes" id="UP000187609"/>
    </source>
</evidence>
<dbReference type="Gramene" id="OIT06244">
    <property type="protein sequence ID" value="OIT06244"/>
    <property type="gene ID" value="A4A49_53576"/>
</dbReference>
<dbReference type="EMBL" id="MJEQ01037184">
    <property type="protein sequence ID" value="OIT06244.1"/>
    <property type="molecule type" value="Genomic_DNA"/>
</dbReference>
<feature type="compositionally biased region" description="Basic and acidic residues" evidence="1">
    <location>
        <begin position="81"/>
        <end position="97"/>
    </location>
</feature>
<name>A0A1J6IPR6_NICAT</name>
<dbReference type="Proteomes" id="UP000187609">
    <property type="component" value="Unassembled WGS sequence"/>
</dbReference>
<evidence type="ECO:0000313" key="2">
    <source>
        <dbReference type="EMBL" id="OIT06244.1"/>
    </source>
</evidence>
<keyword evidence="3" id="KW-1185">Reference proteome</keyword>
<proteinExistence type="predicted"/>